<name>A0A9P7UNU4_9AGAR</name>
<dbReference type="Proteomes" id="UP001049176">
    <property type="component" value="Chromosome 7"/>
</dbReference>
<organism evidence="3 4">
    <name type="scientific">Marasmius oreades</name>
    <name type="common">fairy-ring Marasmius</name>
    <dbReference type="NCBI Taxonomy" id="181124"/>
    <lineage>
        <taxon>Eukaryota</taxon>
        <taxon>Fungi</taxon>
        <taxon>Dikarya</taxon>
        <taxon>Basidiomycota</taxon>
        <taxon>Agaricomycotina</taxon>
        <taxon>Agaricomycetes</taxon>
        <taxon>Agaricomycetidae</taxon>
        <taxon>Agaricales</taxon>
        <taxon>Marasmiineae</taxon>
        <taxon>Marasmiaceae</taxon>
        <taxon>Marasmius</taxon>
    </lineage>
</organism>
<dbReference type="AlphaFoldDB" id="A0A9P7UNU4"/>
<feature type="compositionally biased region" description="Basic and acidic residues" evidence="2">
    <location>
        <begin position="1"/>
        <end position="13"/>
    </location>
</feature>
<dbReference type="RefSeq" id="XP_043005512.1">
    <property type="nucleotide sequence ID" value="XM_043155730.1"/>
</dbReference>
<evidence type="ECO:0000313" key="3">
    <source>
        <dbReference type="EMBL" id="KAG7089042.1"/>
    </source>
</evidence>
<keyword evidence="1" id="KW-0175">Coiled coil</keyword>
<keyword evidence="4" id="KW-1185">Reference proteome</keyword>
<dbReference type="KEGG" id="more:E1B28_010752"/>
<proteinExistence type="predicted"/>
<feature type="region of interest" description="Disordered" evidence="2">
    <location>
        <begin position="123"/>
        <end position="153"/>
    </location>
</feature>
<protein>
    <submittedName>
        <fullName evidence="3">Uncharacterized protein</fullName>
    </submittedName>
</protein>
<gene>
    <name evidence="3" type="ORF">E1B28_010752</name>
</gene>
<evidence type="ECO:0000256" key="2">
    <source>
        <dbReference type="SAM" id="MobiDB-lite"/>
    </source>
</evidence>
<feature type="compositionally biased region" description="Polar residues" evidence="2">
    <location>
        <begin position="136"/>
        <end position="153"/>
    </location>
</feature>
<dbReference type="GeneID" id="66079827"/>
<dbReference type="EMBL" id="CM032187">
    <property type="protein sequence ID" value="KAG7089042.1"/>
    <property type="molecule type" value="Genomic_DNA"/>
</dbReference>
<sequence length="412" mass="46341">MSKRRAEDEDAPHNKVTRLTARTPKVRALAEKLEESQETIDALDKKVKELELELDSLMVMNPSLDHYLFLKSTFQDNEGESRARAEAEKAALARAASQFQIEIWMLRNELARKETELKRKDRLLANTGASPKDGAGNSTGNSSKPSKNMDLQTSEDIAITTSRSNIREGKITNNVGVQTDAQTREKTNLATRTESVSVETDIQERLVKAGKERKLTLTFRYPDDNSGPMAMPEEAEPSPPTPGVDWIEAAQKYLKIDGNVEYNQFVQVWAATERNKTVTKHGITHRPVAVQRWMNTKGVKRFSSDNDPTIDGDFGTSFPALVWKWWFSIQPKKRGSPVGKSLPQYKGQWRTLDRWGEDGWVVLLAALKWWWLSIGKFESAKQVEAKSDWGTALQEMKDTFTAVASGSPVACP</sequence>
<reference evidence="3" key="1">
    <citation type="journal article" date="2021" name="Genome Biol. Evol.">
        <title>The assembled and annotated genome of the fairy-ring fungus Marasmius oreades.</title>
        <authorList>
            <person name="Hiltunen M."/>
            <person name="Ament-Velasquez S.L."/>
            <person name="Johannesson H."/>
        </authorList>
    </citation>
    <scope>NUCLEOTIDE SEQUENCE</scope>
    <source>
        <strain evidence="3">03SP1</strain>
    </source>
</reference>
<accession>A0A9P7UNU4</accession>
<feature type="coiled-coil region" evidence="1">
    <location>
        <begin position="26"/>
        <end position="102"/>
    </location>
</feature>
<comment type="caution">
    <text evidence="3">The sequence shown here is derived from an EMBL/GenBank/DDBJ whole genome shotgun (WGS) entry which is preliminary data.</text>
</comment>
<dbReference type="OrthoDB" id="3250313at2759"/>
<feature type="region of interest" description="Disordered" evidence="2">
    <location>
        <begin position="219"/>
        <end position="241"/>
    </location>
</feature>
<evidence type="ECO:0000313" key="4">
    <source>
        <dbReference type="Proteomes" id="UP001049176"/>
    </source>
</evidence>
<feature type="region of interest" description="Disordered" evidence="2">
    <location>
        <begin position="1"/>
        <end position="21"/>
    </location>
</feature>
<evidence type="ECO:0000256" key="1">
    <source>
        <dbReference type="SAM" id="Coils"/>
    </source>
</evidence>